<organism evidence="4 5">
    <name type="scientific">Metapseudomonas resinovorans NBRC 106553</name>
    <dbReference type="NCBI Taxonomy" id="1245471"/>
    <lineage>
        <taxon>Bacteria</taxon>
        <taxon>Pseudomonadati</taxon>
        <taxon>Pseudomonadota</taxon>
        <taxon>Gammaproteobacteria</taxon>
        <taxon>Pseudomonadales</taxon>
        <taxon>Pseudomonadaceae</taxon>
        <taxon>Metapseudomonas</taxon>
    </lineage>
</organism>
<keyword evidence="4" id="KW-0449">Lipoprotein</keyword>
<reference evidence="4 5" key="1">
    <citation type="journal article" date="2013" name="Genome Announc.">
        <title>Complete Genome Sequence of the Carbazole Degrader Pseudomonas resinovorans Strain CA10 (NBRC 106553).</title>
        <authorList>
            <person name="Shintani M."/>
            <person name="Hosoyama A."/>
            <person name="Ohji S."/>
            <person name="Tsuchikane K."/>
            <person name="Takarada H."/>
            <person name="Yamazoe A."/>
            <person name="Fujita N."/>
            <person name="Nojiri H."/>
        </authorList>
    </citation>
    <scope>NUCLEOTIDE SEQUENCE [LARGE SCALE GENOMIC DNA]</scope>
    <source>
        <strain evidence="4 5">NBRC 106553</strain>
    </source>
</reference>
<dbReference type="PANTHER" id="PTHR30035">
    <property type="entry name" value="LIPOPROTEIN VACJ-RELATED"/>
    <property type="match status" value="1"/>
</dbReference>
<name>S6AXF1_METRE</name>
<evidence type="ECO:0000256" key="1">
    <source>
        <dbReference type="ARBA" id="ARBA00010634"/>
    </source>
</evidence>
<sequence length="233" mass="25875">MQLIGARWIDRLGLVLACLTLAVVPVAANAADEDPWEGFNRAIFRFNDTLDTWALKPIAQGYQAVTPQIVEDGVHNVFNNVGDVRNLANDLLQAKFHDAGVDTGRLIFNTTFGLLGFFDVATPMGLSRNDEDFGQTLGAWGVSSGPYLVLPFFGPSTVRDAPAKFPDSFVGPYRYIDHVPTRNVTFAVDVIQTRASLLSAEKLITGDRYIFIRNAFLQNREFRVRDGEVEDDF</sequence>
<evidence type="ECO:0000313" key="5">
    <source>
        <dbReference type="Proteomes" id="UP000015503"/>
    </source>
</evidence>
<dbReference type="EMBL" id="AP013068">
    <property type="protein sequence ID" value="BAN49326.1"/>
    <property type="molecule type" value="Genomic_DNA"/>
</dbReference>
<dbReference type="GO" id="GO:0120010">
    <property type="term" value="P:intermembrane phospholipid transfer"/>
    <property type="evidence" value="ECO:0007669"/>
    <property type="project" value="TreeGrafter"/>
</dbReference>
<dbReference type="KEGG" id="pre:PCA10_35940"/>
<dbReference type="STRING" id="1245471.PCA10_35940"/>
<evidence type="ECO:0000313" key="4">
    <source>
        <dbReference type="EMBL" id="BAN49326.1"/>
    </source>
</evidence>
<feature type="signal peptide" evidence="3">
    <location>
        <begin position="1"/>
        <end position="30"/>
    </location>
</feature>
<dbReference type="HOGENOM" id="CLU_059326_3_1_6"/>
<keyword evidence="2 3" id="KW-0732">Signal</keyword>
<protein>
    <submittedName>
        <fullName evidence="4">Putative lipoprotein VacJ</fullName>
    </submittedName>
</protein>
<dbReference type="Proteomes" id="UP000015503">
    <property type="component" value="Chromosome"/>
</dbReference>
<keyword evidence="5" id="KW-1185">Reference proteome</keyword>
<evidence type="ECO:0000256" key="3">
    <source>
        <dbReference type="SAM" id="SignalP"/>
    </source>
</evidence>
<gene>
    <name evidence="4" type="primary">vacJ</name>
    <name evidence="4" type="ORF">PCA10_35940</name>
</gene>
<proteinExistence type="inferred from homology"/>
<dbReference type="eggNOG" id="COG2853">
    <property type="taxonomic scope" value="Bacteria"/>
</dbReference>
<dbReference type="InterPro" id="IPR007428">
    <property type="entry name" value="MlaA"/>
</dbReference>
<dbReference type="RefSeq" id="WP_016493468.1">
    <property type="nucleotide sequence ID" value="NC_021499.1"/>
</dbReference>
<feature type="chain" id="PRO_5004545925" evidence="3">
    <location>
        <begin position="31"/>
        <end position="233"/>
    </location>
</feature>
<dbReference type="PATRIC" id="fig|1245471.3.peg.3629"/>
<dbReference type="AlphaFoldDB" id="S6AXF1"/>
<dbReference type="GO" id="GO:0016020">
    <property type="term" value="C:membrane"/>
    <property type="evidence" value="ECO:0007669"/>
    <property type="project" value="InterPro"/>
</dbReference>
<comment type="similarity">
    <text evidence="1">Belongs to the MlaA family.</text>
</comment>
<evidence type="ECO:0000256" key="2">
    <source>
        <dbReference type="ARBA" id="ARBA00022729"/>
    </source>
</evidence>
<dbReference type="Pfam" id="PF04333">
    <property type="entry name" value="MlaA"/>
    <property type="match status" value="1"/>
</dbReference>
<dbReference type="OrthoDB" id="9785326at2"/>
<accession>S6AXF1</accession>
<dbReference type="PANTHER" id="PTHR30035:SF3">
    <property type="entry name" value="INTERMEMBRANE PHOSPHOLIPID TRANSPORT SYSTEM LIPOPROTEIN MLAA"/>
    <property type="match status" value="1"/>
</dbReference>
<dbReference type="PRINTS" id="PR01805">
    <property type="entry name" value="VACJLIPOPROT"/>
</dbReference>